<dbReference type="Gene3D" id="3.40.630.30">
    <property type="match status" value="1"/>
</dbReference>
<accession>A0ABV1GGC6</accession>
<keyword evidence="1 4" id="KW-0808">Transferase</keyword>
<dbReference type="RefSeq" id="WP_349216441.1">
    <property type="nucleotide sequence ID" value="NZ_JBBMFA010000098.1"/>
</dbReference>
<dbReference type="SUPFAM" id="SSF55729">
    <property type="entry name" value="Acyl-CoA N-acyltransferases (Nat)"/>
    <property type="match status" value="1"/>
</dbReference>
<dbReference type="EC" id="2.3.1.-" evidence="4"/>
<dbReference type="CDD" id="cd04301">
    <property type="entry name" value="NAT_SF"/>
    <property type="match status" value="1"/>
</dbReference>
<dbReference type="GO" id="GO:0016746">
    <property type="term" value="F:acyltransferase activity"/>
    <property type="evidence" value="ECO:0007669"/>
    <property type="project" value="UniProtKB-KW"/>
</dbReference>
<comment type="caution">
    <text evidence="4">The sequence shown here is derived from an EMBL/GenBank/DDBJ whole genome shotgun (WGS) entry which is preliminary data.</text>
</comment>
<sequence length="151" mass="17189">MEYQWFAFSDERMKQAFDLRKEVFVEEQGFALEDEMDAQDQTSLHVLGITEQGTVCCARIFWQEPGVLHVGRVCVRRSCRGQGVGRGLMEEILRKAGELGARRAELGSQCGREGFYETLGFRPFGNRFLDAGAWHIAMGRDLREPLRGRNG</sequence>
<evidence type="ECO:0000256" key="1">
    <source>
        <dbReference type="ARBA" id="ARBA00022679"/>
    </source>
</evidence>
<reference evidence="4 5" key="1">
    <citation type="submission" date="2024-03" db="EMBL/GenBank/DDBJ databases">
        <title>Human intestinal bacterial collection.</title>
        <authorList>
            <person name="Pauvert C."/>
            <person name="Hitch T.C.A."/>
            <person name="Clavel T."/>
        </authorList>
    </citation>
    <scope>NUCLEOTIDE SEQUENCE [LARGE SCALE GENOMIC DNA]</scope>
    <source>
        <strain evidence="4 5">CLA-JM-H11</strain>
    </source>
</reference>
<dbReference type="Proteomes" id="UP001477672">
    <property type="component" value="Unassembled WGS sequence"/>
</dbReference>
<proteinExistence type="predicted"/>
<protein>
    <submittedName>
        <fullName evidence="4">GNAT family N-acetyltransferase</fullName>
        <ecNumber evidence="4">2.3.1.-</ecNumber>
    </submittedName>
</protein>
<dbReference type="PROSITE" id="PS51186">
    <property type="entry name" value="GNAT"/>
    <property type="match status" value="1"/>
</dbReference>
<dbReference type="EMBL" id="JBBMFA010000098">
    <property type="protein sequence ID" value="MEQ2520897.1"/>
    <property type="molecule type" value="Genomic_DNA"/>
</dbReference>
<dbReference type="PANTHER" id="PTHR43877">
    <property type="entry name" value="AMINOALKYLPHOSPHONATE N-ACETYLTRANSFERASE-RELATED-RELATED"/>
    <property type="match status" value="1"/>
</dbReference>
<dbReference type="InterPro" id="IPR050832">
    <property type="entry name" value="Bact_Acetyltransf"/>
</dbReference>
<organism evidence="4 5">
    <name type="scientific">Ruthenibacterium intestinale</name>
    <dbReference type="NCBI Taxonomy" id="3133163"/>
    <lineage>
        <taxon>Bacteria</taxon>
        <taxon>Bacillati</taxon>
        <taxon>Bacillota</taxon>
        <taxon>Clostridia</taxon>
        <taxon>Eubacteriales</taxon>
        <taxon>Oscillospiraceae</taxon>
        <taxon>Ruthenibacterium</taxon>
    </lineage>
</organism>
<evidence type="ECO:0000259" key="3">
    <source>
        <dbReference type="PROSITE" id="PS51186"/>
    </source>
</evidence>
<dbReference type="Pfam" id="PF13673">
    <property type="entry name" value="Acetyltransf_10"/>
    <property type="match status" value="1"/>
</dbReference>
<gene>
    <name evidence="4" type="ORF">WMO24_10730</name>
</gene>
<evidence type="ECO:0000313" key="4">
    <source>
        <dbReference type="EMBL" id="MEQ2520897.1"/>
    </source>
</evidence>
<keyword evidence="2 4" id="KW-0012">Acyltransferase</keyword>
<dbReference type="InterPro" id="IPR016181">
    <property type="entry name" value="Acyl_CoA_acyltransferase"/>
</dbReference>
<feature type="domain" description="N-acetyltransferase" evidence="3">
    <location>
        <begin position="3"/>
        <end position="143"/>
    </location>
</feature>
<evidence type="ECO:0000313" key="5">
    <source>
        <dbReference type="Proteomes" id="UP001477672"/>
    </source>
</evidence>
<keyword evidence="5" id="KW-1185">Reference proteome</keyword>
<name>A0ABV1GGC6_9FIRM</name>
<dbReference type="InterPro" id="IPR000182">
    <property type="entry name" value="GNAT_dom"/>
</dbReference>
<evidence type="ECO:0000256" key="2">
    <source>
        <dbReference type="ARBA" id="ARBA00023315"/>
    </source>
</evidence>